<evidence type="ECO:0000313" key="3">
    <source>
        <dbReference type="EMBL" id="VVO67443.1"/>
    </source>
</evidence>
<name>A0A0F4TND2_PSEFL</name>
<dbReference type="Proteomes" id="UP000344274">
    <property type="component" value="Unassembled WGS sequence"/>
</dbReference>
<dbReference type="RefSeq" id="WP_046041279.1">
    <property type="nucleotide sequence ID" value="NZ_CABVHB010000101.1"/>
</dbReference>
<proteinExistence type="predicted"/>
<evidence type="ECO:0000313" key="1">
    <source>
        <dbReference type="EMBL" id="KJZ45495.1"/>
    </source>
</evidence>
<reference evidence="5 6" key="2">
    <citation type="submission" date="2019-09" db="EMBL/GenBank/DDBJ databases">
        <authorList>
            <person name="Chandra G."/>
            <person name="Truman W A."/>
        </authorList>
    </citation>
    <scope>NUCLEOTIDE SEQUENCE [LARGE SCALE GENOMIC DNA]</scope>
    <source>
        <strain evidence="2">PS673</strain>
        <strain evidence="3">PS900</strain>
    </source>
</reference>
<dbReference type="Proteomes" id="UP000033588">
    <property type="component" value="Unassembled WGS sequence"/>
</dbReference>
<dbReference type="EMBL" id="LACC01000017">
    <property type="protein sequence ID" value="KJZ45495.1"/>
    <property type="molecule type" value="Genomic_DNA"/>
</dbReference>
<dbReference type="OrthoDB" id="6996292at2"/>
<evidence type="ECO:0000313" key="2">
    <source>
        <dbReference type="EMBL" id="VVN45503.1"/>
    </source>
</evidence>
<evidence type="ECO:0000313" key="5">
    <source>
        <dbReference type="Proteomes" id="UP000325723"/>
    </source>
</evidence>
<sequence>MSKVQGITEMLGIFPCLALGRRRRRLNSEEMKLVERYRELSESDRIAMRYLVDAMRSVSRF</sequence>
<dbReference type="EMBL" id="CABVHB010000101">
    <property type="protein sequence ID" value="VVN45503.1"/>
    <property type="molecule type" value="Genomic_DNA"/>
</dbReference>
<evidence type="ECO:0000313" key="4">
    <source>
        <dbReference type="Proteomes" id="UP000033588"/>
    </source>
</evidence>
<accession>A0A0F4TND2</accession>
<dbReference type="Proteomes" id="UP000325723">
    <property type="component" value="Unassembled WGS sequence"/>
</dbReference>
<evidence type="ECO:0000313" key="6">
    <source>
        <dbReference type="Proteomes" id="UP000344274"/>
    </source>
</evidence>
<dbReference type="EMBL" id="CABVIE010000003">
    <property type="protein sequence ID" value="VVO67443.1"/>
    <property type="molecule type" value="Genomic_DNA"/>
</dbReference>
<organism evidence="1 4">
    <name type="scientific">Pseudomonas fluorescens</name>
    <dbReference type="NCBI Taxonomy" id="294"/>
    <lineage>
        <taxon>Bacteria</taxon>
        <taxon>Pseudomonadati</taxon>
        <taxon>Pseudomonadota</taxon>
        <taxon>Gammaproteobacteria</taxon>
        <taxon>Pseudomonadales</taxon>
        <taxon>Pseudomonadaceae</taxon>
        <taxon>Pseudomonas</taxon>
    </lineage>
</organism>
<gene>
    <name evidence="2" type="ORF">PS673_05714</name>
    <name evidence="3" type="ORF">PS900_01122</name>
    <name evidence="1" type="ORF">VC35_14740</name>
</gene>
<protein>
    <submittedName>
        <fullName evidence="1">Uncharacterized protein</fullName>
    </submittedName>
</protein>
<dbReference type="PATRIC" id="fig|294.132.peg.1728"/>
<reference evidence="1 4" key="1">
    <citation type="submission" date="2015-03" db="EMBL/GenBank/DDBJ databases">
        <title>Comparative genomics of Pseudomonas insights into diversity of traits involved in vanlence and defense.</title>
        <authorList>
            <person name="Qin Y."/>
        </authorList>
    </citation>
    <scope>NUCLEOTIDE SEQUENCE [LARGE SCALE GENOMIC DNA]</scope>
    <source>
        <strain evidence="1 4">C8</strain>
    </source>
</reference>
<dbReference type="AlphaFoldDB" id="A0A0F4TND2"/>